<dbReference type="InterPro" id="IPR050249">
    <property type="entry name" value="Pseudomonas-type_ThrB"/>
</dbReference>
<proteinExistence type="inferred from homology"/>
<name>A0A930VE42_9ACTN</name>
<gene>
    <name evidence="3" type="ORF">ISU07_22020</name>
</gene>
<dbReference type="RefSeq" id="WP_194709002.1">
    <property type="nucleotide sequence ID" value="NZ_JADKPN010000019.1"/>
</dbReference>
<dbReference type="PANTHER" id="PTHR21064">
    <property type="entry name" value="AMINOGLYCOSIDE PHOSPHOTRANSFERASE DOMAIN-CONTAINING PROTEIN-RELATED"/>
    <property type="match status" value="1"/>
</dbReference>
<dbReference type="InterPro" id="IPR002575">
    <property type="entry name" value="Aminoglycoside_PTrfase"/>
</dbReference>
<evidence type="ECO:0000259" key="2">
    <source>
        <dbReference type="Pfam" id="PF01636"/>
    </source>
</evidence>
<evidence type="ECO:0000256" key="1">
    <source>
        <dbReference type="ARBA" id="ARBA00038240"/>
    </source>
</evidence>
<dbReference type="Proteomes" id="UP000640489">
    <property type="component" value="Unassembled WGS sequence"/>
</dbReference>
<sequence>MPRALHGAGGREMAENLTMAKALEPQALAALAQYDLPEPEGLELLTFSENAVFRADLPGQGPVVVRLHSLGYHTSAEIESELLWIDALRRDGAVVTAGILRARDGRQVVTAGHSSLPDRHAVVFEHLEGKEPGPDSLVDDFVLLGHTTALLHRHAVSWQLPTSFQRFSWDEAGTLGTSGHWGDWHHGPNLDEPTTHLLARAAALVRDRLRSYGKQPARYGLIHADLRLANLLVDGTTVKVIDFDDCGFSWFLYDLASALTFMEDDPRVPELVSSWLEGYRRARALDVADEEEIPTFLMLRRLVIFAWLGSRPGTELVASLGAEYARITAELAEAYLSRTSRARG</sequence>
<dbReference type="PANTHER" id="PTHR21064:SF6">
    <property type="entry name" value="AMINOGLYCOSIDE PHOSPHOTRANSFERASE DOMAIN-CONTAINING PROTEIN"/>
    <property type="match status" value="1"/>
</dbReference>
<comment type="caution">
    <text evidence="3">The sequence shown here is derived from an EMBL/GenBank/DDBJ whole genome shotgun (WGS) entry which is preliminary data.</text>
</comment>
<dbReference type="GO" id="GO:0009088">
    <property type="term" value="P:threonine biosynthetic process"/>
    <property type="evidence" value="ECO:0007669"/>
    <property type="project" value="TreeGrafter"/>
</dbReference>
<feature type="domain" description="Aminoglycoside phosphotransferase" evidence="2">
    <location>
        <begin position="49"/>
        <end position="284"/>
    </location>
</feature>
<evidence type="ECO:0000313" key="3">
    <source>
        <dbReference type="EMBL" id="MBF4765819.1"/>
    </source>
</evidence>
<dbReference type="Gene3D" id="3.90.1200.10">
    <property type="match status" value="1"/>
</dbReference>
<reference evidence="3" key="1">
    <citation type="submission" date="2020-11" db="EMBL/GenBank/DDBJ databases">
        <title>Nocardioides sp. nov., isolated from Soil of Cynanchum wilfordii Hemsley rhizosphere.</title>
        <authorList>
            <person name="Lee J.-S."/>
            <person name="Suh M.K."/>
            <person name="Kim J.-S."/>
        </authorList>
    </citation>
    <scope>NUCLEOTIDE SEQUENCE</scope>
    <source>
        <strain evidence="3">KCTC 19275</strain>
    </source>
</reference>
<dbReference type="AlphaFoldDB" id="A0A930VE42"/>
<protein>
    <submittedName>
        <fullName evidence="3">Phosphotransferase</fullName>
    </submittedName>
</protein>
<accession>A0A930VE42</accession>
<dbReference type="EMBL" id="JADKPN010000019">
    <property type="protein sequence ID" value="MBF4765819.1"/>
    <property type="molecule type" value="Genomic_DNA"/>
</dbReference>
<dbReference type="SUPFAM" id="SSF56112">
    <property type="entry name" value="Protein kinase-like (PK-like)"/>
    <property type="match status" value="1"/>
</dbReference>
<dbReference type="InterPro" id="IPR011009">
    <property type="entry name" value="Kinase-like_dom_sf"/>
</dbReference>
<evidence type="ECO:0000313" key="4">
    <source>
        <dbReference type="Proteomes" id="UP000640489"/>
    </source>
</evidence>
<dbReference type="Pfam" id="PF01636">
    <property type="entry name" value="APH"/>
    <property type="match status" value="1"/>
</dbReference>
<keyword evidence="4" id="KW-1185">Reference proteome</keyword>
<organism evidence="3 4">
    <name type="scientific">Nocardioides islandensis</name>
    <dbReference type="NCBI Taxonomy" id="433663"/>
    <lineage>
        <taxon>Bacteria</taxon>
        <taxon>Bacillati</taxon>
        <taxon>Actinomycetota</taxon>
        <taxon>Actinomycetes</taxon>
        <taxon>Propionibacteriales</taxon>
        <taxon>Nocardioidaceae</taxon>
        <taxon>Nocardioides</taxon>
    </lineage>
</organism>
<comment type="similarity">
    <text evidence="1">Belongs to the pseudomonas-type ThrB family.</text>
</comment>
<dbReference type="GO" id="GO:0004413">
    <property type="term" value="F:homoserine kinase activity"/>
    <property type="evidence" value="ECO:0007669"/>
    <property type="project" value="TreeGrafter"/>
</dbReference>